<dbReference type="EMBL" id="JAROBZ020000001">
    <property type="protein sequence ID" value="MFB3167619.1"/>
    <property type="molecule type" value="Genomic_DNA"/>
</dbReference>
<evidence type="ECO:0000256" key="1">
    <source>
        <dbReference type="ARBA" id="ARBA00004196"/>
    </source>
</evidence>
<name>A0ABV4YTH2_9BACI</name>
<dbReference type="PANTHER" id="PTHR46847">
    <property type="entry name" value="D-ALLOSE-BINDING PERIPLASMIC PROTEIN-RELATED"/>
    <property type="match status" value="1"/>
</dbReference>
<dbReference type="Proteomes" id="UP001241748">
    <property type="component" value="Unassembled WGS sequence"/>
</dbReference>
<protein>
    <submittedName>
        <fullName evidence="5">Substrate-binding domain-containing protein</fullName>
    </submittedName>
</protein>
<dbReference type="CDD" id="cd06308">
    <property type="entry name" value="PBP1_sensor_kinase-like"/>
    <property type="match status" value="1"/>
</dbReference>
<dbReference type="InterPro" id="IPR025997">
    <property type="entry name" value="SBP_2_dom"/>
</dbReference>
<gene>
    <name evidence="5" type="ORF">P5G62_010915</name>
</gene>
<keyword evidence="6" id="KW-1185">Reference proteome</keyword>
<dbReference type="RefSeq" id="WP_306074288.1">
    <property type="nucleotide sequence ID" value="NZ_JAROBZ020000001.1"/>
</dbReference>
<dbReference type="PANTHER" id="PTHR46847:SF3">
    <property type="entry name" value="GALACTOFURANOSE-BINDING PROTEIN YTFQ"/>
    <property type="match status" value="1"/>
</dbReference>
<feature type="domain" description="Periplasmic binding protein" evidence="4">
    <location>
        <begin position="347"/>
        <end position="601"/>
    </location>
</feature>
<dbReference type="InterPro" id="IPR028082">
    <property type="entry name" value="Peripla_BP_I"/>
</dbReference>
<evidence type="ECO:0000313" key="5">
    <source>
        <dbReference type="EMBL" id="MFB3167619.1"/>
    </source>
</evidence>
<evidence type="ECO:0000256" key="3">
    <source>
        <dbReference type="ARBA" id="ARBA00022729"/>
    </source>
</evidence>
<accession>A0ABV4YTH2</accession>
<comment type="subcellular location">
    <subcellularLocation>
        <location evidence="1">Cell envelope</location>
    </subcellularLocation>
</comment>
<evidence type="ECO:0000256" key="2">
    <source>
        <dbReference type="ARBA" id="ARBA00007639"/>
    </source>
</evidence>
<dbReference type="Gene3D" id="3.40.50.2300">
    <property type="match status" value="4"/>
</dbReference>
<reference evidence="5 6" key="1">
    <citation type="submission" date="2024-05" db="EMBL/GenBank/DDBJ databases">
        <authorList>
            <person name="Venkateswaran K."/>
        </authorList>
    </citation>
    <scope>NUCLEOTIDE SEQUENCE [LARGE SCALE GENOMIC DNA]</scope>
    <source>
        <strain evidence="5 6">179-C4-2-HS</strain>
    </source>
</reference>
<sequence length="627" mass="70107">MNKKMIFGTVLLGTSMCLFLLYMFGQTEMNGSASNQQEVDYVIGVSQPNLLEPWQVLMNEELKNEVAKHENIRVIYTDAAQSTEQQIRDIQTLKEYGIDLLIVSIDNSSDLTPVISDMYKEIPVIVLGRGVTGYNYTLYIGSDYYFIGETAAKAAMNLLGNKGGSIVEIQGITNALQAEERSKGFQETLHKNPAYKISDVLVANWQRDDAEDQLKQVLQHRDNPPDLIYAHNDAMALGAYRAIQALGLKDIIIIGSDGVNKHNGGLQLVQEKKIYTTFITPTGGKEAIQYAIEILEKKEVIPKKIILRNHEINETNIKNYLKEKEVAVHSHEGVKDHSITLGFAQVGNESEFRAANTQSIVEAAKEAGVELLLKNADNDQEKQIEIIREFIKQKVDVIAFSPKVEHGWEEVLREAKEAGIPVILSDREINVKDSSLWTSFIGSDFVEEGRRAARWLVNEEASEGVHIIELEGTRNSAPAEGRKQGFEEILAENPNFKILESYQGDFTHEIGKKMMKNALDQYGKDIDVVYAHNDDMAIGAIEAIEEFGLQPGSDIRIISIDATKKAFRALSTGKLNFSVECNPLLGPQIMKSAKDLVLGKEIPMKIITAERTFTQEEAGKEIKKRNY</sequence>
<dbReference type="CDD" id="cd06309">
    <property type="entry name" value="PBP1_galactofuranose_YtfQ-like"/>
    <property type="match status" value="1"/>
</dbReference>
<evidence type="ECO:0000313" key="6">
    <source>
        <dbReference type="Proteomes" id="UP001241748"/>
    </source>
</evidence>
<dbReference type="SUPFAM" id="SSF53822">
    <property type="entry name" value="Periplasmic binding protein-like I"/>
    <property type="match status" value="2"/>
</dbReference>
<feature type="domain" description="Periplasmic binding protein" evidence="4">
    <location>
        <begin position="43"/>
        <end position="298"/>
    </location>
</feature>
<comment type="caution">
    <text evidence="5">The sequence shown here is derived from an EMBL/GenBank/DDBJ whole genome shotgun (WGS) entry which is preliminary data.</text>
</comment>
<evidence type="ECO:0000259" key="4">
    <source>
        <dbReference type="Pfam" id="PF13407"/>
    </source>
</evidence>
<proteinExistence type="inferred from homology"/>
<comment type="similarity">
    <text evidence="2">Belongs to the bacterial solute-binding protein 2 family.</text>
</comment>
<dbReference type="Pfam" id="PF13407">
    <property type="entry name" value="Peripla_BP_4"/>
    <property type="match status" value="2"/>
</dbReference>
<keyword evidence="3" id="KW-0732">Signal</keyword>
<organism evidence="5 6">
    <name type="scientific">Neobacillus driksii</name>
    <dbReference type="NCBI Taxonomy" id="3035913"/>
    <lineage>
        <taxon>Bacteria</taxon>
        <taxon>Bacillati</taxon>
        <taxon>Bacillota</taxon>
        <taxon>Bacilli</taxon>
        <taxon>Bacillales</taxon>
        <taxon>Bacillaceae</taxon>
        <taxon>Neobacillus</taxon>
    </lineage>
</organism>